<sequence>MTKFKCIYLPLMIVLVSLIIYPTFAHKKIRPPPPPQDPTQTPPPQDPKQETPPPQDPKQPPPPRDPKKDCPPPPKGKKKKSPPPPKEPKQDPPPPQEPKQDPPPPQEPKQDPPPPQEPKQDPPPPQEPKQDPPPPQEPKQDPPPPQEPKQDPPPPQEPKQDPPPPQEPKQDPPPPQDPKKDSPPPKEPQKPTPFHNKFKGRFSHICAFGDSYTDTGNAKFLGSLTISFSGSLSSPYGSTTFGKSSNRLSDGRLVIDFITDSLGLPVLPPYQETLANFTAGVNFAIAGATTLANDLLSKLARVFLWKGTPLGIMTELDWYKKYQIEHLCKGLDQKACSEKLKTVLFWVGEIGINDFSRAVGSKIPLKSIAQSSVTYTIELVKTLIRNGAKNIVVQGLPPLGCLPLDISLTPLSLRDRSGCSQIVNAAVIIHNQILQAKLEFYRKLFPDVTIIYADSWKAYYAIVNNAKKYKIQEVHKTCCGSTVKQDDMNFNIQSLCGSSGTSICSDPSQYISWDGIHPTESMNYHMTDQYINHGCCHPPFEELMKKTAPK</sequence>
<protein>
    <submittedName>
        <fullName evidence="1">Uncharacterized protein</fullName>
    </submittedName>
</protein>
<evidence type="ECO:0000313" key="1">
    <source>
        <dbReference type="EMBL" id="KAI3816754.1"/>
    </source>
</evidence>
<comment type="caution">
    <text evidence="1">The sequence shown here is derived from an EMBL/GenBank/DDBJ whole genome shotgun (WGS) entry which is preliminary data.</text>
</comment>
<name>A0ACB9J985_9ASTR</name>
<reference evidence="2" key="1">
    <citation type="journal article" date="2022" name="Mol. Ecol. Resour.">
        <title>The genomes of chicory, endive, great burdock and yacon provide insights into Asteraceae palaeo-polyploidization history and plant inulin production.</title>
        <authorList>
            <person name="Fan W."/>
            <person name="Wang S."/>
            <person name="Wang H."/>
            <person name="Wang A."/>
            <person name="Jiang F."/>
            <person name="Liu H."/>
            <person name="Zhao H."/>
            <person name="Xu D."/>
            <person name="Zhang Y."/>
        </authorList>
    </citation>
    <scope>NUCLEOTIDE SEQUENCE [LARGE SCALE GENOMIC DNA]</scope>
    <source>
        <strain evidence="2">cv. Yunnan</strain>
    </source>
</reference>
<evidence type="ECO:0000313" key="2">
    <source>
        <dbReference type="Proteomes" id="UP001056120"/>
    </source>
</evidence>
<organism evidence="1 2">
    <name type="scientific">Smallanthus sonchifolius</name>
    <dbReference type="NCBI Taxonomy" id="185202"/>
    <lineage>
        <taxon>Eukaryota</taxon>
        <taxon>Viridiplantae</taxon>
        <taxon>Streptophyta</taxon>
        <taxon>Embryophyta</taxon>
        <taxon>Tracheophyta</taxon>
        <taxon>Spermatophyta</taxon>
        <taxon>Magnoliopsida</taxon>
        <taxon>eudicotyledons</taxon>
        <taxon>Gunneridae</taxon>
        <taxon>Pentapetalae</taxon>
        <taxon>asterids</taxon>
        <taxon>campanulids</taxon>
        <taxon>Asterales</taxon>
        <taxon>Asteraceae</taxon>
        <taxon>Asteroideae</taxon>
        <taxon>Heliantheae alliance</taxon>
        <taxon>Millerieae</taxon>
        <taxon>Smallanthus</taxon>
    </lineage>
</organism>
<gene>
    <name evidence="1" type="ORF">L1987_16458</name>
</gene>
<proteinExistence type="predicted"/>
<dbReference type="Proteomes" id="UP001056120">
    <property type="component" value="Linkage Group LG05"/>
</dbReference>
<keyword evidence="2" id="KW-1185">Reference proteome</keyword>
<dbReference type="EMBL" id="CM042022">
    <property type="protein sequence ID" value="KAI3816754.1"/>
    <property type="molecule type" value="Genomic_DNA"/>
</dbReference>
<reference evidence="1 2" key="2">
    <citation type="journal article" date="2022" name="Mol. Ecol. Resour.">
        <title>The genomes of chicory, endive, great burdock and yacon provide insights into Asteraceae paleo-polyploidization history and plant inulin production.</title>
        <authorList>
            <person name="Fan W."/>
            <person name="Wang S."/>
            <person name="Wang H."/>
            <person name="Wang A."/>
            <person name="Jiang F."/>
            <person name="Liu H."/>
            <person name="Zhao H."/>
            <person name="Xu D."/>
            <person name="Zhang Y."/>
        </authorList>
    </citation>
    <scope>NUCLEOTIDE SEQUENCE [LARGE SCALE GENOMIC DNA]</scope>
    <source>
        <strain evidence="2">cv. Yunnan</strain>
        <tissue evidence="1">Leaves</tissue>
    </source>
</reference>
<accession>A0ACB9J985</accession>